<protein>
    <submittedName>
        <fullName evidence="1">Uncharacterized protein</fullName>
    </submittedName>
</protein>
<dbReference type="EMBL" id="ML212114">
    <property type="protein sequence ID" value="TFK79230.1"/>
    <property type="molecule type" value="Genomic_DNA"/>
</dbReference>
<sequence>MYARVSHSTSIHDVVSRSYRPQVRTRAGRCRSLPWKMERGRDLCSIQKVSPLWDLCGRFCDGFRSRRARRSSMIASRVHRHGASCIDHGLLYGCSLGGGGQSTRWTTWRPQGGDMHMCMFACRSPAIHSMSSQRWAPADRDTQYTAKHVCQVSRHMLQVWYPLDFLRRFSHRSSSYEIARNTHKLVQCTCSVVNPTERCSARSQSAWSTRFR</sequence>
<organism evidence="1 2">
    <name type="scientific">Polyporus arcularius HHB13444</name>
    <dbReference type="NCBI Taxonomy" id="1314778"/>
    <lineage>
        <taxon>Eukaryota</taxon>
        <taxon>Fungi</taxon>
        <taxon>Dikarya</taxon>
        <taxon>Basidiomycota</taxon>
        <taxon>Agaricomycotina</taxon>
        <taxon>Agaricomycetes</taxon>
        <taxon>Polyporales</taxon>
        <taxon>Polyporaceae</taxon>
        <taxon>Polyporus</taxon>
    </lineage>
</organism>
<dbReference type="AlphaFoldDB" id="A0A5C3NTA5"/>
<reference evidence="1 2" key="1">
    <citation type="journal article" date="2019" name="Nat. Ecol. Evol.">
        <title>Megaphylogeny resolves global patterns of mushroom evolution.</title>
        <authorList>
            <person name="Varga T."/>
            <person name="Krizsan K."/>
            <person name="Foldi C."/>
            <person name="Dima B."/>
            <person name="Sanchez-Garcia M."/>
            <person name="Sanchez-Ramirez S."/>
            <person name="Szollosi G.J."/>
            <person name="Szarkandi J.G."/>
            <person name="Papp V."/>
            <person name="Albert L."/>
            <person name="Andreopoulos W."/>
            <person name="Angelini C."/>
            <person name="Antonin V."/>
            <person name="Barry K.W."/>
            <person name="Bougher N.L."/>
            <person name="Buchanan P."/>
            <person name="Buyck B."/>
            <person name="Bense V."/>
            <person name="Catcheside P."/>
            <person name="Chovatia M."/>
            <person name="Cooper J."/>
            <person name="Damon W."/>
            <person name="Desjardin D."/>
            <person name="Finy P."/>
            <person name="Geml J."/>
            <person name="Haridas S."/>
            <person name="Hughes K."/>
            <person name="Justo A."/>
            <person name="Karasinski D."/>
            <person name="Kautmanova I."/>
            <person name="Kiss B."/>
            <person name="Kocsube S."/>
            <person name="Kotiranta H."/>
            <person name="LaButti K.M."/>
            <person name="Lechner B.E."/>
            <person name="Liimatainen K."/>
            <person name="Lipzen A."/>
            <person name="Lukacs Z."/>
            <person name="Mihaltcheva S."/>
            <person name="Morgado L.N."/>
            <person name="Niskanen T."/>
            <person name="Noordeloos M.E."/>
            <person name="Ohm R.A."/>
            <person name="Ortiz-Santana B."/>
            <person name="Ovrebo C."/>
            <person name="Racz N."/>
            <person name="Riley R."/>
            <person name="Savchenko A."/>
            <person name="Shiryaev A."/>
            <person name="Soop K."/>
            <person name="Spirin V."/>
            <person name="Szebenyi C."/>
            <person name="Tomsovsky M."/>
            <person name="Tulloss R.E."/>
            <person name="Uehling J."/>
            <person name="Grigoriev I.V."/>
            <person name="Vagvolgyi C."/>
            <person name="Papp T."/>
            <person name="Martin F.M."/>
            <person name="Miettinen O."/>
            <person name="Hibbett D.S."/>
            <person name="Nagy L.G."/>
        </authorList>
    </citation>
    <scope>NUCLEOTIDE SEQUENCE [LARGE SCALE GENOMIC DNA]</scope>
    <source>
        <strain evidence="1 2">HHB13444</strain>
    </source>
</reference>
<name>A0A5C3NTA5_9APHY</name>
<dbReference type="Proteomes" id="UP000308197">
    <property type="component" value="Unassembled WGS sequence"/>
</dbReference>
<gene>
    <name evidence="1" type="ORF">K466DRAFT_29719</name>
</gene>
<dbReference type="InParanoid" id="A0A5C3NTA5"/>
<proteinExistence type="predicted"/>
<evidence type="ECO:0000313" key="1">
    <source>
        <dbReference type="EMBL" id="TFK79230.1"/>
    </source>
</evidence>
<accession>A0A5C3NTA5</accession>
<evidence type="ECO:0000313" key="2">
    <source>
        <dbReference type="Proteomes" id="UP000308197"/>
    </source>
</evidence>
<keyword evidence="2" id="KW-1185">Reference proteome</keyword>